<accession>A0A1G9CT39</accession>
<sequence length="56" mass="6647">MKEDFGLKNLLTKKDLGLDLTRVDIMDLEDFPANIIRRPISFGNYKSFRRCFSFLF</sequence>
<evidence type="ECO:0000313" key="1">
    <source>
        <dbReference type="EMBL" id="SDK54881.1"/>
    </source>
</evidence>
<gene>
    <name evidence="1" type="ORF">SAMN04487935_3645</name>
</gene>
<dbReference type="Proteomes" id="UP000199580">
    <property type="component" value="Unassembled WGS sequence"/>
</dbReference>
<organism evidence="1 2">
    <name type="scientific">Flavobacterium noncentrifugens</name>
    <dbReference type="NCBI Taxonomy" id="1128970"/>
    <lineage>
        <taxon>Bacteria</taxon>
        <taxon>Pseudomonadati</taxon>
        <taxon>Bacteroidota</taxon>
        <taxon>Flavobacteriia</taxon>
        <taxon>Flavobacteriales</taxon>
        <taxon>Flavobacteriaceae</taxon>
        <taxon>Flavobacterium</taxon>
    </lineage>
</organism>
<name>A0A1G9CT39_9FLAO</name>
<reference evidence="1 2" key="1">
    <citation type="submission" date="2016-10" db="EMBL/GenBank/DDBJ databases">
        <authorList>
            <person name="de Groot N.N."/>
        </authorList>
    </citation>
    <scope>NUCLEOTIDE SEQUENCE [LARGE SCALE GENOMIC DNA]</scope>
    <source>
        <strain evidence="1 2">CGMCC 1.10076</strain>
    </source>
</reference>
<evidence type="ECO:0000313" key="2">
    <source>
        <dbReference type="Proteomes" id="UP000199580"/>
    </source>
</evidence>
<proteinExistence type="predicted"/>
<dbReference type="AlphaFoldDB" id="A0A1G9CT39"/>
<keyword evidence="2" id="KW-1185">Reference proteome</keyword>
<dbReference type="EMBL" id="FNEZ01000007">
    <property type="protein sequence ID" value="SDK54881.1"/>
    <property type="molecule type" value="Genomic_DNA"/>
</dbReference>
<protein>
    <submittedName>
        <fullName evidence="1">Uncharacterized protein</fullName>
    </submittedName>
</protein>